<dbReference type="SMART" id="SM00233">
    <property type="entry name" value="PH"/>
    <property type="match status" value="1"/>
</dbReference>
<dbReference type="InterPro" id="IPR015672">
    <property type="entry name" value="GPHR/GTG"/>
</dbReference>
<evidence type="ECO:0000256" key="8">
    <source>
        <dbReference type="ARBA" id="ARBA00023136"/>
    </source>
</evidence>
<keyword evidence="18" id="KW-1185">Reference proteome</keyword>
<dbReference type="Gene3D" id="2.40.160.120">
    <property type="match status" value="1"/>
</dbReference>
<evidence type="ECO:0000256" key="1">
    <source>
        <dbReference type="ARBA" id="ARBA00004141"/>
    </source>
</evidence>
<dbReference type="PANTHER" id="PTHR15948">
    <property type="entry name" value="G-PROTEIN COUPLED RECEPTOR 89-RELATED"/>
    <property type="match status" value="1"/>
</dbReference>
<dbReference type="InterPro" id="IPR000648">
    <property type="entry name" value="Oxysterol-bd"/>
</dbReference>
<feature type="signal peptide" evidence="15">
    <location>
        <begin position="1"/>
        <end position="22"/>
    </location>
</feature>
<dbReference type="PANTHER" id="PTHR15948:SF0">
    <property type="entry name" value="GOLGI PH REGULATOR A-RELATED"/>
    <property type="match status" value="1"/>
</dbReference>
<dbReference type="Gene3D" id="1.10.287.2720">
    <property type="match status" value="1"/>
</dbReference>
<feature type="transmembrane region" description="Helical" evidence="14">
    <location>
        <begin position="804"/>
        <end position="821"/>
    </location>
</feature>
<keyword evidence="4 14" id="KW-0812">Transmembrane</keyword>
<keyword evidence="6 13" id="KW-0445">Lipid transport</keyword>
<comment type="catalytic activity">
    <reaction evidence="9">
        <text>iodide(out) = iodide(in)</text>
        <dbReference type="Rhea" id="RHEA:66324"/>
        <dbReference type="ChEBI" id="CHEBI:16382"/>
    </reaction>
</comment>
<evidence type="ECO:0000256" key="11">
    <source>
        <dbReference type="ARBA" id="ARBA00044702"/>
    </source>
</evidence>
<dbReference type="Gene3D" id="3.30.70.3490">
    <property type="match status" value="1"/>
</dbReference>
<comment type="similarity">
    <text evidence="12">Belongs to the OSBP family.</text>
</comment>
<evidence type="ECO:0000259" key="16">
    <source>
        <dbReference type="PROSITE" id="PS50003"/>
    </source>
</evidence>
<evidence type="ECO:0000256" key="15">
    <source>
        <dbReference type="SAM" id="SignalP"/>
    </source>
</evidence>
<organism evidence="17 18">
    <name type="scientific">Trichinella nelsoni</name>
    <dbReference type="NCBI Taxonomy" id="6336"/>
    <lineage>
        <taxon>Eukaryota</taxon>
        <taxon>Metazoa</taxon>
        <taxon>Ecdysozoa</taxon>
        <taxon>Nematoda</taxon>
        <taxon>Enoplea</taxon>
        <taxon>Dorylaimia</taxon>
        <taxon>Trichinellida</taxon>
        <taxon>Trichinellidae</taxon>
        <taxon>Trichinella</taxon>
    </lineage>
</organism>
<name>A0A0V0RQV4_9BILA</name>
<feature type="transmembrane region" description="Helical" evidence="14">
    <location>
        <begin position="1162"/>
        <end position="1185"/>
    </location>
</feature>
<gene>
    <name evidence="17" type="primary">OSBPL8</name>
    <name evidence="17" type="ORF">T07_10974</name>
</gene>
<evidence type="ECO:0000256" key="4">
    <source>
        <dbReference type="ARBA" id="ARBA00022692"/>
    </source>
</evidence>
<keyword evidence="3 13" id="KW-0813">Transport</keyword>
<dbReference type="InterPro" id="IPR037239">
    <property type="entry name" value="OSBP_sf"/>
</dbReference>
<proteinExistence type="inferred from homology"/>
<dbReference type="STRING" id="6336.A0A0V0RQV4"/>
<dbReference type="CDD" id="cd13286">
    <property type="entry name" value="PH_OPR5_ORP8"/>
    <property type="match status" value="1"/>
</dbReference>
<dbReference type="InterPro" id="IPR022535">
    <property type="entry name" value="Golgi_pH-regulator_cons_dom"/>
</dbReference>
<keyword evidence="5 14" id="KW-1133">Transmembrane helix</keyword>
<sequence length="1322" mass="151106">MRTKAISLFMCISLKLRAVYEAFNNVYLVPSTLPDADQTLFNTVKRTMDGSDVSSATSYTLDSSQTKTKYKKRKLQYHQAKKRATRELMRALKDPTIVLIADWLKVRGTLRKWTRVFCVLKPGLFIIYKNQKTHKHGHWIGTVLLNCCELIERPSKKGGFCFKLFHPLDQSIWAARGPKGEAFGAVTQPLPTSYLICRSPSDESGRCWMDGLEMALKCNRLLMKTLHNQWLQDCSGIVVEDGFEDKAMKESNYSVDPEDEEEAVSEMEEADSVEKVIQETVYVPAPPEVFGASGESEQVEEVAEENKSLIWTLMKQVRPGMDLSKVVLPTFILEPRSFLEKLADYYYHADLLSEAAKENDPYKRMQLVLKFYLSGFYKKPKGLKKPYNPILGEVFRCYWYDPSTDSRTFYIAEQVSHHPPISAFFVTNRKSGFNISGTILAKSKYYAIMCGGARITLLNRGENYIVTLPYAHCKGLVLGTLSMELGGSVSLTCDRTSYSALIEFKLRPFFGRSDCINMLSGKIMLGKETLADISGRWDDTIYITDKQTNETNILWGPIEVAVAHRLKRSDVDFDVQEEFESSKLWIKVTEAIKACDQEWATIEKTKVEELQRQKAKDLADKGKIHQTRLFDLDTNSNMWIYRHADYRPWDIQNDLFQYECDFIIQTKALHKTPIVKSNSVRSLNSLAVSNMKDEEDWTDGEETPSDASLIITKEEEEEEEELGENDAVCKNSTVILNEVRAVAKLVKELNDRMNTISSDMLFLRSKLISGDARWFWFSNSDCWSTATTVVVVASTADRLWELDLTALVFACGWLFCIRQLYSGNQVRYHKVIFLFSITFCLSCTMFELIIFEILNFLESSIRYYYLKLTLYLLLLLLILVIPFNIAQYTLRNIRIIRESFVNLLSGISWLLFLYGFWKFGFPFPALSSRFGIFSIENIISRVGVIGVTVMAMLSGFGAVNCPYTYMSYFMQNITDSDVRNMERRYLKTIDMILTKKKKLLLERRGYTSVESQANWLKLAASSIISSSEGSGALLEEEINYLEEAARQLLTEIMEMNDMKRRLLYSKTLRGRYFDFLGYFFSIYCVSKLIMATVNIIFDRVGKVDPVTRGIEISVHLMGFDFDVKFWTQHISFILVGVIAVTSVRGLLITISKLFSIVSSDKWSNIVCLLLSEVMGMYFVSSVLLIRMSMPAEYRAVKAVGRSIRFGQKVQLPLTKSVPSGADVLVGIFDSGPLGADFFQQFCGLLGRQIVLGFQQQLFVQSDTHRRSIFATFAADQHAGVVDQTTQAHRLVQNVDIFKLRLFNLIFELVEFRLDRIVAIRLG</sequence>
<feature type="transmembrane region" description="Helical" evidence="14">
    <location>
        <begin position="833"/>
        <end position="856"/>
    </location>
</feature>
<comment type="similarity">
    <text evidence="2">Belongs to the Golgi pH regulator (TC 1.A.38) family.</text>
</comment>
<dbReference type="InterPro" id="IPR025969">
    <property type="entry name" value="ABA_GPCR_dom"/>
</dbReference>
<dbReference type="Proteomes" id="UP000054630">
    <property type="component" value="Unassembled WGS sequence"/>
</dbReference>
<dbReference type="GO" id="GO:0008289">
    <property type="term" value="F:lipid binding"/>
    <property type="evidence" value="ECO:0007669"/>
    <property type="project" value="UniProtKB-KW"/>
</dbReference>
<dbReference type="GO" id="GO:0006869">
    <property type="term" value="P:lipid transport"/>
    <property type="evidence" value="ECO:0007669"/>
    <property type="project" value="UniProtKB-KW"/>
</dbReference>
<dbReference type="SUPFAM" id="SSF50729">
    <property type="entry name" value="PH domain-like"/>
    <property type="match status" value="1"/>
</dbReference>
<evidence type="ECO:0000256" key="9">
    <source>
        <dbReference type="ARBA" id="ARBA00024145"/>
    </source>
</evidence>
<evidence type="ECO:0000256" key="14">
    <source>
        <dbReference type="SAM" id="Phobius"/>
    </source>
</evidence>
<comment type="catalytic activity">
    <reaction evidence="10">
        <text>bromide(in) = bromide(out)</text>
        <dbReference type="Rhea" id="RHEA:75383"/>
        <dbReference type="ChEBI" id="CHEBI:15858"/>
    </reaction>
</comment>
<evidence type="ECO:0000256" key="3">
    <source>
        <dbReference type="ARBA" id="ARBA00022448"/>
    </source>
</evidence>
<evidence type="ECO:0000256" key="12">
    <source>
        <dbReference type="RuleBase" id="RU003844"/>
    </source>
</evidence>
<reference evidence="17 18" key="1">
    <citation type="submission" date="2015-01" db="EMBL/GenBank/DDBJ databases">
        <title>Evolution of Trichinella species and genotypes.</title>
        <authorList>
            <person name="Korhonen P.K."/>
            <person name="Edoardo P."/>
            <person name="Giuseppe L.R."/>
            <person name="Gasser R.B."/>
        </authorList>
    </citation>
    <scope>NUCLEOTIDE SEQUENCE [LARGE SCALE GENOMIC DNA]</scope>
    <source>
        <strain evidence="17">ISS37</strain>
    </source>
</reference>
<keyword evidence="15" id="KW-0732">Signal</keyword>
<evidence type="ECO:0000256" key="5">
    <source>
        <dbReference type="ARBA" id="ARBA00022989"/>
    </source>
</evidence>
<dbReference type="GO" id="GO:0051452">
    <property type="term" value="P:intracellular pH reduction"/>
    <property type="evidence" value="ECO:0007669"/>
    <property type="project" value="TreeGrafter"/>
</dbReference>
<dbReference type="SUPFAM" id="SSF144000">
    <property type="entry name" value="Oxysterol-binding protein-like"/>
    <property type="match status" value="1"/>
</dbReference>
<comment type="subcellular location">
    <subcellularLocation>
        <location evidence="1">Membrane</location>
        <topology evidence="1">Multi-pass membrane protein</topology>
    </subcellularLocation>
</comment>
<dbReference type="GO" id="GO:0008308">
    <property type="term" value="F:voltage-gated monoatomic anion channel activity"/>
    <property type="evidence" value="ECO:0007669"/>
    <property type="project" value="TreeGrafter"/>
</dbReference>
<dbReference type="InterPro" id="IPR011993">
    <property type="entry name" value="PH-like_dom_sf"/>
</dbReference>
<feature type="transmembrane region" description="Helical" evidence="14">
    <location>
        <begin position="1075"/>
        <end position="1097"/>
    </location>
</feature>
<dbReference type="FunFam" id="1.10.287.2720:FF:000002">
    <property type="entry name" value="Oxysterol-binding protein"/>
    <property type="match status" value="1"/>
</dbReference>
<dbReference type="Pfam" id="PF12430">
    <property type="entry name" value="ABA_GPCR"/>
    <property type="match status" value="1"/>
</dbReference>
<dbReference type="GO" id="GO:0032580">
    <property type="term" value="C:Golgi cisterna membrane"/>
    <property type="evidence" value="ECO:0007669"/>
    <property type="project" value="TreeGrafter"/>
</dbReference>
<keyword evidence="8 14" id="KW-0472">Membrane</keyword>
<keyword evidence="7" id="KW-0446">Lipid-binding</keyword>
<feature type="transmembrane region" description="Helical" evidence="14">
    <location>
        <begin position="1130"/>
        <end position="1150"/>
    </location>
</feature>
<evidence type="ECO:0000256" key="13">
    <source>
        <dbReference type="RuleBase" id="RU003845"/>
    </source>
</evidence>
<feature type="transmembrane region" description="Helical" evidence="14">
    <location>
        <begin position="900"/>
        <end position="919"/>
    </location>
</feature>
<dbReference type="FunFam" id="2.30.29.30:FF:000030">
    <property type="entry name" value="Oxysterol-binding protein"/>
    <property type="match status" value="1"/>
</dbReference>
<dbReference type="Pfam" id="PF00169">
    <property type="entry name" value="PH"/>
    <property type="match status" value="1"/>
</dbReference>
<dbReference type="OrthoDB" id="10053431at2759"/>
<dbReference type="Gene3D" id="2.30.29.30">
    <property type="entry name" value="Pleckstrin-homology domain (PH domain)/Phosphotyrosine-binding domain (PTB)"/>
    <property type="match status" value="1"/>
</dbReference>
<dbReference type="EMBL" id="JYDL01000098">
    <property type="protein sequence ID" value="KRX16868.1"/>
    <property type="molecule type" value="Genomic_DNA"/>
</dbReference>
<dbReference type="InterPro" id="IPR001849">
    <property type="entry name" value="PH_domain"/>
</dbReference>
<dbReference type="InterPro" id="IPR018494">
    <property type="entry name" value="Oxysterol-bd_CS"/>
</dbReference>
<accession>A0A0V0RQV4</accession>
<feature type="transmembrane region" description="Helical" evidence="14">
    <location>
        <begin position="939"/>
        <end position="961"/>
    </location>
</feature>
<evidence type="ECO:0000313" key="18">
    <source>
        <dbReference type="Proteomes" id="UP000054630"/>
    </source>
</evidence>
<evidence type="ECO:0000256" key="6">
    <source>
        <dbReference type="ARBA" id="ARBA00023055"/>
    </source>
</evidence>
<dbReference type="Pfam" id="PF01237">
    <property type="entry name" value="Oxysterol_BP"/>
    <property type="match status" value="1"/>
</dbReference>
<dbReference type="PROSITE" id="PS50003">
    <property type="entry name" value="PH_DOMAIN"/>
    <property type="match status" value="1"/>
</dbReference>
<evidence type="ECO:0000256" key="10">
    <source>
        <dbReference type="ARBA" id="ARBA00035085"/>
    </source>
</evidence>
<evidence type="ECO:0000256" key="7">
    <source>
        <dbReference type="ARBA" id="ARBA00023121"/>
    </source>
</evidence>
<feature type="chain" id="PRO_5006867987" description="Oxysterol-binding protein" evidence="15">
    <location>
        <begin position="23"/>
        <end position="1322"/>
    </location>
</feature>
<evidence type="ECO:0000256" key="2">
    <source>
        <dbReference type="ARBA" id="ARBA00009478"/>
    </source>
</evidence>
<comment type="catalytic activity">
    <reaction evidence="11">
        <text>fluoride(in) = fluoride(out)</text>
        <dbReference type="Rhea" id="RHEA:76159"/>
        <dbReference type="ChEBI" id="CHEBI:17051"/>
    </reaction>
</comment>
<feature type="domain" description="PH" evidence="16">
    <location>
        <begin position="97"/>
        <end position="217"/>
    </location>
</feature>
<evidence type="ECO:0000313" key="17">
    <source>
        <dbReference type="EMBL" id="KRX16868.1"/>
    </source>
</evidence>
<dbReference type="PROSITE" id="PS01013">
    <property type="entry name" value="OSBP"/>
    <property type="match status" value="1"/>
</dbReference>
<comment type="caution">
    <text evidence="17">The sequence shown here is derived from an EMBL/GenBank/DDBJ whole genome shotgun (WGS) entry which is preliminary data.</text>
</comment>
<feature type="transmembrane region" description="Helical" evidence="14">
    <location>
        <begin position="868"/>
        <end position="888"/>
    </location>
</feature>
<protein>
    <recommendedName>
        <fullName evidence="13">Oxysterol-binding protein</fullName>
    </recommendedName>
</protein>
<dbReference type="Pfam" id="PF12537">
    <property type="entry name" value="GPHR_N"/>
    <property type="match status" value="1"/>
</dbReference>